<evidence type="ECO:0000256" key="6">
    <source>
        <dbReference type="ARBA" id="ARBA00022729"/>
    </source>
</evidence>
<keyword evidence="3" id="KW-1003">Cell membrane</keyword>
<keyword evidence="9 11" id="KW-0472">Membrane</keyword>
<comment type="subcellular location">
    <subcellularLocation>
        <location evidence="1">Cell membrane</location>
        <topology evidence="1">Single-pass type I membrane protein</topology>
    </subcellularLocation>
</comment>
<keyword evidence="4" id="KW-0433">Leucine-rich repeat</keyword>
<evidence type="ECO:0000256" key="3">
    <source>
        <dbReference type="ARBA" id="ARBA00022475"/>
    </source>
</evidence>
<keyword evidence="6 12" id="KW-0732">Signal</keyword>
<evidence type="ECO:0000256" key="7">
    <source>
        <dbReference type="ARBA" id="ARBA00022737"/>
    </source>
</evidence>
<sequence>MLLKLLFLISALTSSFIFTAHSFHTKCLQHEKALLLQLKKELVFDSSCSTKLAQWNETAECCSWRGVGCDAAGNVASLQLDNEGISDGVGDSSALLRLKHLQKLNLAYNDFSNSPPIPRGIHSLNCLTHLNLSNAGFGGQVPAEMTSLRRLVSLDISNDYWDIEPLRLEHPSMEMLLQNMTGIRELYLDGVFLSNYERRKWSHIVSSYLSNLTGLSLVWCSLSGPLAKSFSHLSSLSVLRLDSNDLSAADLDLFANSSSLTTLSLFNSGLKGSFPSVIFQTPTLQYLDLSGNELLRPIPSTFANLTELAYVTLSYNFFTGSLSSTMFGRLLKLVRLDLVANSFSGNLPHSLFSLPSLVELYLNKNQFIGLVEEFTIVNHSNLAILDLSSNRLEGPIPDSLFQLQSLESLLFFENMFNGTFQLDKIQSFPNLTLLDLSDNNLSVVTSNTSLSSLLNELRLASCNLHDFPESIKHFDLSILDLSNNRIAGEIPSWIWGAQLQVLNLSHNLLTDLQKPYHLPVSLQLLDLQSNQLRGNLRHLIPPNIGGMRSDLQYLLLAGNDFIGSIPASLCSATKLSVLDLSVNNLSGNIPSCLLGSISTVLNLGRNNISGRIPDSFPLNCSLQIFGLNSNALEGKIPKSLESCKSLEFMNVANNNINDTFPCMLSSTLRVLTLHSNVFHGEVKCGKSWPDLQIVDVSSNSFDGSLESINLSSWRAMVGGNDAQLRYNGLASNALKVSSYYKVGVRLIMKGLSVELVKIWPDFTAIDFSCNNFRGEIPNAVGNLGSLRLLNFSHNVLNGSIPTSFGLLRQLESLDLSENKLTGEIPTELAGLTFLSVLNLSYNELVGRIPNGRQLQTFSADSFRGNAGLCGFNLNISCSRSDGSDDSDLSSRQHEEIEWEYVSTALGYVVGLGSIVWLLLFCRSFRERYFGKIDEIVEEIFDARDRRRRRARRVARNRVRRQ</sequence>
<dbReference type="PRINTS" id="PR00019">
    <property type="entry name" value="LEURICHRPT"/>
</dbReference>
<dbReference type="SUPFAM" id="SSF52047">
    <property type="entry name" value="RNI-like"/>
    <property type="match status" value="1"/>
</dbReference>
<dbReference type="Gene3D" id="3.80.10.10">
    <property type="entry name" value="Ribonuclease Inhibitor"/>
    <property type="match status" value="4"/>
</dbReference>
<dbReference type="InterPro" id="IPR013210">
    <property type="entry name" value="LRR_N_plant-typ"/>
</dbReference>
<feature type="signal peptide" evidence="12">
    <location>
        <begin position="1"/>
        <end position="22"/>
    </location>
</feature>
<evidence type="ECO:0000256" key="9">
    <source>
        <dbReference type="ARBA" id="ARBA00023136"/>
    </source>
</evidence>
<proteinExistence type="inferred from homology"/>
<dbReference type="GO" id="GO:0005886">
    <property type="term" value="C:plasma membrane"/>
    <property type="evidence" value="ECO:0007669"/>
    <property type="project" value="UniProtKB-SubCell"/>
</dbReference>
<evidence type="ECO:0000256" key="11">
    <source>
        <dbReference type="SAM" id="Phobius"/>
    </source>
</evidence>
<reference evidence="14 15" key="1">
    <citation type="submission" date="2024-06" db="EMBL/GenBank/DDBJ databases">
        <title>A chromosome level genome sequence of Diviner's sage (Salvia divinorum).</title>
        <authorList>
            <person name="Ford S.A."/>
            <person name="Ro D.-K."/>
            <person name="Ness R.W."/>
            <person name="Phillips M.A."/>
        </authorList>
    </citation>
    <scope>NUCLEOTIDE SEQUENCE [LARGE SCALE GENOMIC DNA]</scope>
    <source>
        <strain evidence="14">SAF-2024a</strain>
        <tissue evidence="14">Leaf</tissue>
    </source>
</reference>
<dbReference type="PANTHER" id="PTHR48061:SF2">
    <property type="entry name" value="RECEPTOR LIKE PROTEIN 30-LIKE"/>
    <property type="match status" value="1"/>
</dbReference>
<comment type="caution">
    <text evidence="14">The sequence shown here is derived from an EMBL/GenBank/DDBJ whole genome shotgun (WGS) entry which is preliminary data.</text>
</comment>
<dbReference type="GO" id="GO:0006952">
    <property type="term" value="P:defense response"/>
    <property type="evidence" value="ECO:0007669"/>
    <property type="project" value="UniProtKB-ARBA"/>
</dbReference>
<dbReference type="InterPro" id="IPR003591">
    <property type="entry name" value="Leu-rich_rpt_typical-subtyp"/>
</dbReference>
<dbReference type="Proteomes" id="UP001567538">
    <property type="component" value="Unassembled WGS sequence"/>
</dbReference>
<evidence type="ECO:0000256" key="4">
    <source>
        <dbReference type="ARBA" id="ARBA00022614"/>
    </source>
</evidence>
<dbReference type="FunFam" id="3.80.10.10:FF:000213">
    <property type="entry name" value="Tyrosine-sulfated glycopeptide receptor 1"/>
    <property type="match status" value="1"/>
</dbReference>
<dbReference type="InterPro" id="IPR001611">
    <property type="entry name" value="Leu-rich_rpt"/>
</dbReference>
<keyword evidence="10" id="KW-0325">Glycoprotein</keyword>
<gene>
    <name evidence="14" type="ORF">AAHA92_26453</name>
</gene>
<keyword evidence="5 11" id="KW-0812">Transmembrane</keyword>
<dbReference type="SMART" id="SM00369">
    <property type="entry name" value="LRR_TYP"/>
    <property type="match status" value="8"/>
</dbReference>
<keyword evidence="8 11" id="KW-1133">Transmembrane helix</keyword>
<dbReference type="GO" id="GO:0051707">
    <property type="term" value="P:response to other organism"/>
    <property type="evidence" value="ECO:0007669"/>
    <property type="project" value="UniProtKB-ARBA"/>
</dbReference>
<dbReference type="AlphaFoldDB" id="A0ABD1GDZ9"/>
<evidence type="ECO:0000256" key="10">
    <source>
        <dbReference type="ARBA" id="ARBA00023180"/>
    </source>
</evidence>
<evidence type="ECO:0000256" key="2">
    <source>
        <dbReference type="ARBA" id="ARBA00009592"/>
    </source>
</evidence>
<keyword evidence="7" id="KW-0677">Repeat</keyword>
<evidence type="ECO:0000256" key="1">
    <source>
        <dbReference type="ARBA" id="ARBA00004251"/>
    </source>
</evidence>
<dbReference type="PROSITE" id="PS51450">
    <property type="entry name" value="LRR"/>
    <property type="match status" value="3"/>
</dbReference>
<evidence type="ECO:0000256" key="12">
    <source>
        <dbReference type="SAM" id="SignalP"/>
    </source>
</evidence>
<accession>A0ABD1GDZ9</accession>
<feature type="transmembrane region" description="Helical" evidence="11">
    <location>
        <begin position="900"/>
        <end position="921"/>
    </location>
</feature>
<comment type="similarity">
    <text evidence="2">Belongs to the RLP family.</text>
</comment>
<dbReference type="SUPFAM" id="SSF52058">
    <property type="entry name" value="L domain-like"/>
    <property type="match status" value="2"/>
</dbReference>
<dbReference type="FunFam" id="3.80.10.10:FF:000095">
    <property type="entry name" value="LRR receptor-like serine/threonine-protein kinase GSO1"/>
    <property type="match status" value="1"/>
</dbReference>
<protein>
    <recommendedName>
        <fullName evidence="13">Leucine-rich repeat-containing N-terminal plant-type domain-containing protein</fullName>
    </recommendedName>
</protein>
<feature type="domain" description="Leucine-rich repeat-containing N-terminal plant-type" evidence="13">
    <location>
        <begin position="29"/>
        <end position="70"/>
    </location>
</feature>
<evidence type="ECO:0000313" key="15">
    <source>
        <dbReference type="Proteomes" id="UP001567538"/>
    </source>
</evidence>
<dbReference type="EMBL" id="JBEAFC010000009">
    <property type="protein sequence ID" value="KAL1542346.1"/>
    <property type="molecule type" value="Genomic_DNA"/>
</dbReference>
<keyword evidence="15" id="KW-1185">Reference proteome</keyword>
<dbReference type="Pfam" id="PF00560">
    <property type="entry name" value="LRR_1"/>
    <property type="match status" value="7"/>
</dbReference>
<feature type="chain" id="PRO_5044820247" description="Leucine-rich repeat-containing N-terminal plant-type domain-containing protein" evidence="12">
    <location>
        <begin position="23"/>
        <end position="961"/>
    </location>
</feature>
<evidence type="ECO:0000313" key="14">
    <source>
        <dbReference type="EMBL" id="KAL1542346.1"/>
    </source>
</evidence>
<organism evidence="14 15">
    <name type="scientific">Salvia divinorum</name>
    <name type="common">Maria pastora</name>
    <name type="synonym">Diviner's sage</name>
    <dbReference type="NCBI Taxonomy" id="28513"/>
    <lineage>
        <taxon>Eukaryota</taxon>
        <taxon>Viridiplantae</taxon>
        <taxon>Streptophyta</taxon>
        <taxon>Embryophyta</taxon>
        <taxon>Tracheophyta</taxon>
        <taxon>Spermatophyta</taxon>
        <taxon>Magnoliopsida</taxon>
        <taxon>eudicotyledons</taxon>
        <taxon>Gunneridae</taxon>
        <taxon>Pentapetalae</taxon>
        <taxon>asterids</taxon>
        <taxon>lamiids</taxon>
        <taxon>Lamiales</taxon>
        <taxon>Lamiaceae</taxon>
        <taxon>Nepetoideae</taxon>
        <taxon>Mentheae</taxon>
        <taxon>Salviinae</taxon>
        <taxon>Salvia</taxon>
        <taxon>Salvia subgen. Calosphace</taxon>
    </lineage>
</organism>
<dbReference type="PANTHER" id="PTHR48061">
    <property type="entry name" value="LEUCINE-RICH REPEAT RECEPTOR PROTEIN KINASE EMS1-LIKE-RELATED"/>
    <property type="match status" value="1"/>
</dbReference>
<dbReference type="InterPro" id="IPR032675">
    <property type="entry name" value="LRR_dom_sf"/>
</dbReference>
<evidence type="ECO:0000256" key="8">
    <source>
        <dbReference type="ARBA" id="ARBA00022989"/>
    </source>
</evidence>
<dbReference type="InterPro" id="IPR046956">
    <property type="entry name" value="RLP23-like"/>
</dbReference>
<evidence type="ECO:0000256" key="5">
    <source>
        <dbReference type="ARBA" id="ARBA00022692"/>
    </source>
</evidence>
<dbReference type="Pfam" id="PF08263">
    <property type="entry name" value="LRRNT_2"/>
    <property type="match status" value="1"/>
</dbReference>
<evidence type="ECO:0000259" key="13">
    <source>
        <dbReference type="Pfam" id="PF08263"/>
    </source>
</evidence>
<name>A0ABD1GDZ9_SALDI</name>